<sequence length="416" mass="46519">MTAHDDFFQKKQAAAVLKHGILTRYPPVFATMTGSTSTGGRVVYLDGYAGPGRYEPEPGEAIGAPGSPLLAVQNASTVAKWSRDLHCIFIERDATYANNLRQVLSMEAPATLKYEVMQGDVEHRLDDALSLTGDSPLLAFLDPFGTALPYQQMVKRLMNRGDLKTEVLLNLNLEMVWRIGGFLSGEETDDERTTSGRSATLERVDNFLGGRWWRDSFRQARASGFRGSAAAAARKVASEFCQRVEKTTGFRSFAVPISRRPGHTPLFLMILFYRHPAAPYQFNDAASGANGDWRSHFRQVDLAEELAKQQTQPDLFGSDFVVEVSEKDARTVEQQLETAWTDVVTANIRQLIARQPTVSVQSQFDQIYGTTLGLAREKHLRRAWDRLADEKVVQPRNKAEKLRKLTIIRAGHVVML</sequence>
<dbReference type="RefSeq" id="WP_084427679.1">
    <property type="nucleotide sequence ID" value="NZ_FWXV01000002.1"/>
</dbReference>
<dbReference type="Proteomes" id="UP000192674">
    <property type="component" value="Unassembled WGS sequence"/>
</dbReference>
<evidence type="ECO:0000313" key="1">
    <source>
        <dbReference type="EMBL" id="SMC99245.1"/>
    </source>
</evidence>
<keyword evidence="2" id="KW-1185">Reference proteome</keyword>
<dbReference type="InterPro" id="IPR031009">
    <property type="entry name" value="Tcm_partner"/>
</dbReference>
<proteinExistence type="predicted"/>
<dbReference type="OrthoDB" id="5070486at2"/>
<dbReference type="NCBIfam" id="TIGR04474">
    <property type="entry name" value="tcm_partner"/>
    <property type="match status" value="1"/>
</dbReference>
<reference evidence="1 2" key="1">
    <citation type="submission" date="2017-04" db="EMBL/GenBank/DDBJ databases">
        <authorList>
            <person name="Afonso C.L."/>
            <person name="Miller P.J."/>
            <person name="Scott M.A."/>
            <person name="Spackman E."/>
            <person name="Goraichik I."/>
            <person name="Dimitrov K.M."/>
            <person name="Suarez D.L."/>
            <person name="Swayne D.E."/>
        </authorList>
    </citation>
    <scope>NUCLEOTIDE SEQUENCE [LARGE SCALE GENOMIC DNA]</scope>
    <source>
        <strain evidence="1 2">DSM 43828</strain>
    </source>
</reference>
<gene>
    <name evidence="1" type="ORF">SAMN05661093_03654</name>
</gene>
<dbReference type="AlphaFoldDB" id="A0A1Y5XJT3"/>
<protein>
    <submittedName>
        <fullName evidence="1">Three-Cys-motif partner protein</fullName>
    </submittedName>
</protein>
<name>A0A1Y5XJT3_KIBAR</name>
<organism evidence="1 2">
    <name type="scientific">Kibdelosporangium aridum</name>
    <dbReference type="NCBI Taxonomy" id="2030"/>
    <lineage>
        <taxon>Bacteria</taxon>
        <taxon>Bacillati</taxon>
        <taxon>Actinomycetota</taxon>
        <taxon>Actinomycetes</taxon>
        <taxon>Pseudonocardiales</taxon>
        <taxon>Pseudonocardiaceae</taxon>
        <taxon>Kibdelosporangium</taxon>
    </lineage>
</organism>
<dbReference type="EMBL" id="FWXV01000002">
    <property type="protein sequence ID" value="SMC99245.1"/>
    <property type="molecule type" value="Genomic_DNA"/>
</dbReference>
<evidence type="ECO:0000313" key="2">
    <source>
        <dbReference type="Proteomes" id="UP000192674"/>
    </source>
</evidence>
<accession>A0A1Y5XJT3</accession>